<dbReference type="InterPro" id="IPR036383">
    <property type="entry name" value="TSP1_rpt_sf"/>
</dbReference>
<dbReference type="SMART" id="SM00209">
    <property type="entry name" value="TSP1"/>
    <property type="match status" value="2"/>
</dbReference>
<organism evidence="10 11">
    <name type="scientific">Nematostella vectensis</name>
    <name type="common">Starlet sea anemone</name>
    <dbReference type="NCBI Taxonomy" id="45351"/>
    <lineage>
        <taxon>Eukaryota</taxon>
        <taxon>Metazoa</taxon>
        <taxon>Cnidaria</taxon>
        <taxon>Anthozoa</taxon>
        <taxon>Hexacorallia</taxon>
        <taxon>Actiniaria</taxon>
        <taxon>Edwardsiidae</taxon>
        <taxon>Nematostella</taxon>
    </lineage>
</organism>
<keyword evidence="4" id="KW-0812">Transmembrane</keyword>
<evidence type="ECO:0000256" key="1">
    <source>
        <dbReference type="ARBA" id="ARBA00004167"/>
    </source>
</evidence>
<dbReference type="eggNOG" id="KOG4475">
    <property type="taxonomic scope" value="Eukaryota"/>
</dbReference>
<evidence type="ECO:0000256" key="6">
    <source>
        <dbReference type="ARBA" id="ARBA00022737"/>
    </source>
</evidence>
<dbReference type="Pfam" id="PF00090">
    <property type="entry name" value="TSP_1"/>
    <property type="match status" value="2"/>
</dbReference>
<protein>
    <submittedName>
        <fullName evidence="10">Uncharacterized protein</fullName>
    </submittedName>
</protein>
<dbReference type="SUPFAM" id="SSF82895">
    <property type="entry name" value="TSP-1 type 1 repeat"/>
    <property type="match status" value="2"/>
</dbReference>
<dbReference type="PANTHER" id="PTHR22906:SF43">
    <property type="entry name" value="PROPERDIN"/>
    <property type="match status" value="1"/>
</dbReference>
<keyword evidence="9" id="KW-1015">Disulfide bond</keyword>
<comment type="subcellular location">
    <subcellularLocation>
        <location evidence="1">Membrane</location>
        <topology evidence="1">Single-pass membrane protein</topology>
    </subcellularLocation>
    <subcellularLocation>
        <location evidence="2">Secreted</location>
    </subcellularLocation>
</comment>
<dbReference type="PhylomeDB" id="A7SKI9"/>
<evidence type="ECO:0000256" key="3">
    <source>
        <dbReference type="ARBA" id="ARBA00022525"/>
    </source>
</evidence>
<dbReference type="PANTHER" id="PTHR22906">
    <property type="entry name" value="PROPERDIN"/>
    <property type="match status" value="1"/>
</dbReference>
<dbReference type="AlphaFoldDB" id="A7SKI9"/>
<evidence type="ECO:0000256" key="9">
    <source>
        <dbReference type="ARBA" id="ARBA00023157"/>
    </source>
</evidence>
<evidence type="ECO:0000313" key="10">
    <source>
        <dbReference type="EMBL" id="EDO35765.1"/>
    </source>
</evidence>
<dbReference type="EMBL" id="DS469688">
    <property type="protein sequence ID" value="EDO35765.1"/>
    <property type="molecule type" value="Genomic_DNA"/>
</dbReference>
<dbReference type="InterPro" id="IPR052065">
    <property type="entry name" value="Compl_asym_regulator"/>
</dbReference>
<reference evidence="10 11" key="1">
    <citation type="journal article" date="2007" name="Science">
        <title>Sea anemone genome reveals ancestral eumetazoan gene repertoire and genomic organization.</title>
        <authorList>
            <person name="Putnam N.H."/>
            <person name="Srivastava M."/>
            <person name="Hellsten U."/>
            <person name="Dirks B."/>
            <person name="Chapman J."/>
            <person name="Salamov A."/>
            <person name="Terry A."/>
            <person name="Shapiro H."/>
            <person name="Lindquist E."/>
            <person name="Kapitonov V.V."/>
            <person name="Jurka J."/>
            <person name="Genikhovich G."/>
            <person name="Grigoriev I.V."/>
            <person name="Lucas S.M."/>
            <person name="Steele R.E."/>
            <person name="Finnerty J.R."/>
            <person name="Technau U."/>
            <person name="Martindale M.Q."/>
            <person name="Rokhsar D.S."/>
        </authorList>
    </citation>
    <scope>NUCLEOTIDE SEQUENCE [LARGE SCALE GENOMIC DNA]</scope>
    <source>
        <strain evidence="11">CH2 X CH6</strain>
    </source>
</reference>
<dbReference type="InterPro" id="IPR000884">
    <property type="entry name" value="TSP1_rpt"/>
</dbReference>
<dbReference type="InParanoid" id="A7SKI9"/>
<gene>
    <name evidence="10" type="ORF">NEMVEDRAFT_v1g121678</name>
</gene>
<evidence type="ECO:0000256" key="5">
    <source>
        <dbReference type="ARBA" id="ARBA00022729"/>
    </source>
</evidence>
<dbReference type="Proteomes" id="UP000001593">
    <property type="component" value="Unassembled WGS sequence"/>
</dbReference>
<evidence type="ECO:0000256" key="2">
    <source>
        <dbReference type="ARBA" id="ARBA00004613"/>
    </source>
</evidence>
<sequence>NGEWSDFSKWSTCSKSCGGGIMSRTRTCSNPKPAHGGKECEGDAKETKACGISPCPVNGGWSDFSKWSSCTKSCGGGIMSRTRTCTNPKPANGGQECKGDETETKACGTKKCEGRNII</sequence>
<keyword evidence="7" id="KW-1133">Transmembrane helix</keyword>
<evidence type="ECO:0000256" key="4">
    <source>
        <dbReference type="ARBA" id="ARBA00022692"/>
    </source>
</evidence>
<keyword evidence="6" id="KW-0677">Repeat</keyword>
<dbReference type="HOGENOM" id="CLU_047129_1_0_1"/>
<evidence type="ECO:0000313" key="11">
    <source>
        <dbReference type="Proteomes" id="UP000001593"/>
    </source>
</evidence>
<feature type="non-terminal residue" evidence="10">
    <location>
        <position position="1"/>
    </location>
</feature>
<dbReference type="KEGG" id="nve:5507168"/>
<evidence type="ECO:0000256" key="7">
    <source>
        <dbReference type="ARBA" id="ARBA00022989"/>
    </source>
</evidence>
<evidence type="ECO:0000256" key="8">
    <source>
        <dbReference type="ARBA" id="ARBA00023136"/>
    </source>
</evidence>
<dbReference type="OMA" id="CPLEAEW"/>
<dbReference type="PROSITE" id="PS50092">
    <property type="entry name" value="TSP1"/>
    <property type="match status" value="2"/>
</dbReference>
<keyword evidence="5" id="KW-0732">Signal</keyword>
<dbReference type="Gene3D" id="2.20.100.10">
    <property type="entry name" value="Thrombospondin type-1 (TSP1) repeat"/>
    <property type="match status" value="2"/>
</dbReference>
<name>A7SKI9_NEMVE</name>
<dbReference type="GO" id="GO:0016020">
    <property type="term" value="C:membrane"/>
    <property type="evidence" value="ECO:0007669"/>
    <property type="project" value="UniProtKB-SubCell"/>
</dbReference>
<keyword evidence="8" id="KW-0472">Membrane</keyword>
<proteinExistence type="predicted"/>
<keyword evidence="3" id="KW-0964">Secreted</keyword>
<accession>A7SKI9</accession>
<dbReference type="PRINTS" id="PR01705">
    <property type="entry name" value="TSP1REPEAT"/>
</dbReference>
<keyword evidence="11" id="KW-1185">Reference proteome</keyword>
<dbReference type="FunFam" id="2.20.100.10:FF:000007">
    <property type="entry name" value="Thrombospondin 1"/>
    <property type="match status" value="2"/>
</dbReference>